<protein>
    <submittedName>
        <fullName evidence="1">Uncharacterized protein</fullName>
    </submittedName>
</protein>
<keyword evidence="2" id="KW-1185">Reference proteome</keyword>
<evidence type="ECO:0000313" key="1">
    <source>
        <dbReference type="EMBL" id="RNA25069.1"/>
    </source>
</evidence>
<dbReference type="AlphaFoldDB" id="A0A3M7RNL1"/>
<organism evidence="1 2">
    <name type="scientific">Brachionus plicatilis</name>
    <name type="common">Marine rotifer</name>
    <name type="synonym">Brachionus muelleri</name>
    <dbReference type="NCBI Taxonomy" id="10195"/>
    <lineage>
        <taxon>Eukaryota</taxon>
        <taxon>Metazoa</taxon>
        <taxon>Spiralia</taxon>
        <taxon>Gnathifera</taxon>
        <taxon>Rotifera</taxon>
        <taxon>Eurotatoria</taxon>
        <taxon>Monogononta</taxon>
        <taxon>Pseudotrocha</taxon>
        <taxon>Ploima</taxon>
        <taxon>Brachionidae</taxon>
        <taxon>Brachionus</taxon>
    </lineage>
</organism>
<dbReference type="Proteomes" id="UP000276133">
    <property type="component" value="Unassembled WGS sequence"/>
</dbReference>
<accession>A0A3M7RNL1</accession>
<evidence type="ECO:0000313" key="2">
    <source>
        <dbReference type="Proteomes" id="UP000276133"/>
    </source>
</evidence>
<name>A0A3M7RNL1_BRAPC</name>
<reference evidence="1 2" key="1">
    <citation type="journal article" date="2018" name="Sci. Rep.">
        <title>Genomic signatures of local adaptation to the degree of environmental predictability in rotifers.</title>
        <authorList>
            <person name="Franch-Gras L."/>
            <person name="Hahn C."/>
            <person name="Garcia-Roger E.M."/>
            <person name="Carmona M.J."/>
            <person name="Serra M."/>
            <person name="Gomez A."/>
        </authorList>
    </citation>
    <scope>NUCLEOTIDE SEQUENCE [LARGE SCALE GENOMIC DNA]</scope>
    <source>
        <strain evidence="1">HYR1</strain>
    </source>
</reference>
<gene>
    <name evidence="1" type="ORF">BpHYR1_023867</name>
</gene>
<proteinExistence type="predicted"/>
<dbReference type="EMBL" id="REGN01002982">
    <property type="protein sequence ID" value="RNA25069.1"/>
    <property type="molecule type" value="Genomic_DNA"/>
</dbReference>
<comment type="caution">
    <text evidence="1">The sequence shown here is derived from an EMBL/GenBank/DDBJ whole genome shotgun (WGS) entry which is preliminary data.</text>
</comment>
<sequence>MKLLLKKIDICIILFFMICSNAMNVNRILQQFFNRQYLGNQDLPNFVKKAYFIYRCLRSSLSESVYPKRSYLAKYFFASEQSARNQNPSIPHQDYS</sequence>